<dbReference type="PATRIC" id="fig|1331060.3.peg.1224"/>
<proteinExistence type="predicted"/>
<comment type="caution">
    <text evidence="1">The sequence shown here is derived from an EMBL/GenBank/DDBJ whole genome shotgun (WGS) entry which is preliminary data.</text>
</comment>
<evidence type="ECO:0000313" key="2">
    <source>
        <dbReference type="Proteomes" id="UP000015531"/>
    </source>
</evidence>
<dbReference type="Proteomes" id="UP000015531">
    <property type="component" value="Unassembled WGS sequence"/>
</dbReference>
<gene>
    <name evidence="1" type="ORF">RLDS_06510</name>
</gene>
<keyword evidence="2" id="KW-1185">Reference proteome</keyword>
<reference evidence="1 2" key="1">
    <citation type="journal article" date="2013" name="Genome Announc.">
        <title>Draft Genome Sequence of Sphingobium lactosutens Strain DS20T, Isolated from a Hexachlorocyclohexane Dumpsite.</title>
        <authorList>
            <person name="Kumar R."/>
            <person name="Dwivedi V."/>
            <person name="Negi V."/>
            <person name="Khurana J.P."/>
            <person name="Lal R."/>
        </authorList>
    </citation>
    <scope>NUCLEOTIDE SEQUENCE [LARGE SCALE GENOMIC DNA]</scope>
    <source>
        <strain evidence="1 2">DS20</strain>
    </source>
</reference>
<dbReference type="EMBL" id="ATDP01000074">
    <property type="protein sequence ID" value="EQB16765.1"/>
    <property type="molecule type" value="Genomic_DNA"/>
</dbReference>
<accession>T0IY09</accession>
<dbReference type="AlphaFoldDB" id="T0IY09"/>
<name>T0IY09_9SPHN</name>
<dbReference type="eggNOG" id="ENOG5031R5T">
    <property type="taxonomic scope" value="Bacteria"/>
</dbReference>
<sequence>MQQEADVAEPKNILIVGETPENMDFSDPAIPEGLTPEKIKAGLEQSLDDLRGKGYTACLVYLDTKDTARDQISEALGRRVFDIIVIGAGLRIVPKQTEMFEVVMNVIHTAAPQARLAFNLSPDDSANAAERQLEFDKHV</sequence>
<protein>
    <submittedName>
        <fullName evidence="1">Uncharacterized protein</fullName>
    </submittedName>
</protein>
<organism evidence="1 2">
    <name type="scientific">Sphingobium lactosutens DS20</name>
    <dbReference type="NCBI Taxonomy" id="1331060"/>
    <lineage>
        <taxon>Bacteria</taxon>
        <taxon>Pseudomonadati</taxon>
        <taxon>Pseudomonadota</taxon>
        <taxon>Alphaproteobacteria</taxon>
        <taxon>Sphingomonadales</taxon>
        <taxon>Sphingomonadaceae</taxon>
        <taxon>Sphingobium</taxon>
    </lineage>
</organism>
<evidence type="ECO:0000313" key="1">
    <source>
        <dbReference type="EMBL" id="EQB16765.1"/>
    </source>
</evidence>